<dbReference type="OrthoDB" id="1743880at2759"/>
<organism evidence="4 5">
    <name type="scientific">Musa troglodytarum</name>
    <name type="common">fe'i banana</name>
    <dbReference type="NCBI Taxonomy" id="320322"/>
    <lineage>
        <taxon>Eukaryota</taxon>
        <taxon>Viridiplantae</taxon>
        <taxon>Streptophyta</taxon>
        <taxon>Embryophyta</taxon>
        <taxon>Tracheophyta</taxon>
        <taxon>Spermatophyta</taxon>
        <taxon>Magnoliopsida</taxon>
        <taxon>Liliopsida</taxon>
        <taxon>Zingiberales</taxon>
        <taxon>Musaceae</taxon>
        <taxon>Musa</taxon>
    </lineage>
</organism>
<name>A0A9E7FI81_9LILI</name>
<dbReference type="Proteomes" id="UP001055439">
    <property type="component" value="Chromosome 4"/>
</dbReference>
<reference evidence="4" key="1">
    <citation type="submission" date="2022-05" db="EMBL/GenBank/DDBJ databases">
        <title>The Musa troglodytarum L. genome provides insights into the mechanism of non-climacteric behaviour and enrichment of carotenoids.</title>
        <authorList>
            <person name="Wang J."/>
        </authorList>
    </citation>
    <scope>NUCLEOTIDE SEQUENCE</scope>
    <source>
        <tissue evidence="4">Leaf</tissue>
    </source>
</reference>
<dbReference type="GO" id="GO:0000932">
    <property type="term" value="C:P-body"/>
    <property type="evidence" value="ECO:0007669"/>
    <property type="project" value="UniProtKB-SubCell"/>
</dbReference>
<feature type="compositionally biased region" description="Polar residues" evidence="3">
    <location>
        <begin position="98"/>
        <end position="113"/>
    </location>
</feature>
<keyword evidence="2" id="KW-0963">Cytoplasm</keyword>
<dbReference type="InterPro" id="IPR039900">
    <property type="entry name" value="Pat1-like"/>
</dbReference>
<dbReference type="GO" id="GO:0000290">
    <property type="term" value="P:deadenylation-dependent decapping of nuclear-transcribed mRNA"/>
    <property type="evidence" value="ECO:0007669"/>
    <property type="project" value="InterPro"/>
</dbReference>
<comment type="subcellular location">
    <subcellularLocation>
        <location evidence="1">Cytoplasm</location>
        <location evidence="1">P-body</location>
    </subcellularLocation>
</comment>
<keyword evidence="5" id="KW-1185">Reference proteome</keyword>
<dbReference type="AlphaFoldDB" id="A0A9E7FI81"/>
<feature type="region of interest" description="Disordered" evidence="3">
    <location>
        <begin position="94"/>
        <end position="113"/>
    </location>
</feature>
<dbReference type="PANTHER" id="PTHR21551:SF0">
    <property type="entry name" value="PROTEIN ASSOCIATED WITH TOPO II RELATED-1, ISOFORM A"/>
    <property type="match status" value="1"/>
</dbReference>
<sequence length="113" mass="12544">MTGGFEGEGGAPAGNPNRPPDDPRELRGAFAEFCIYVQLNRAVNDPKGAGVIGDRGSFSRESSSTADWTLEGDYSNWIDQRILDAENIQEGKRWWSQPRPSYSQLSESKLSEY</sequence>
<gene>
    <name evidence="4" type="ORF">MUK42_21494</name>
</gene>
<evidence type="ECO:0000256" key="1">
    <source>
        <dbReference type="ARBA" id="ARBA00004201"/>
    </source>
</evidence>
<accession>A0A9E7FI81</accession>
<evidence type="ECO:0000313" key="5">
    <source>
        <dbReference type="Proteomes" id="UP001055439"/>
    </source>
</evidence>
<feature type="compositionally biased region" description="Gly residues" evidence="3">
    <location>
        <begin position="1"/>
        <end position="12"/>
    </location>
</feature>
<proteinExistence type="predicted"/>
<dbReference type="PANTHER" id="PTHR21551">
    <property type="entry name" value="TOPOISOMERASE II-ASSOCIATED PROTEIN PAT1"/>
    <property type="match status" value="1"/>
</dbReference>
<evidence type="ECO:0000256" key="2">
    <source>
        <dbReference type="ARBA" id="ARBA00022490"/>
    </source>
</evidence>
<feature type="region of interest" description="Disordered" evidence="3">
    <location>
        <begin position="1"/>
        <end position="25"/>
    </location>
</feature>
<dbReference type="EMBL" id="CP097506">
    <property type="protein sequence ID" value="URD96414.1"/>
    <property type="molecule type" value="Genomic_DNA"/>
</dbReference>
<evidence type="ECO:0000256" key="3">
    <source>
        <dbReference type="SAM" id="MobiDB-lite"/>
    </source>
</evidence>
<dbReference type="GO" id="GO:0033962">
    <property type="term" value="P:P-body assembly"/>
    <property type="evidence" value="ECO:0007669"/>
    <property type="project" value="TreeGrafter"/>
</dbReference>
<evidence type="ECO:0000313" key="4">
    <source>
        <dbReference type="EMBL" id="URD96414.1"/>
    </source>
</evidence>
<dbReference type="GO" id="GO:0003723">
    <property type="term" value="F:RNA binding"/>
    <property type="evidence" value="ECO:0007669"/>
    <property type="project" value="TreeGrafter"/>
</dbReference>
<protein>
    <submittedName>
        <fullName evidence="4">Uncharacterized protein</fullName>
    </submittedName>
</protein>
<feature type="region of interest" description="Disordered" evidence="3">
    <location>
        <begin position="46"/>
        <end position="65"/>
    </location>
</feature>